<accession>A0A9W6FVD8</accession>
<dbReference type="Pfam" id="PF16811">
    <property type="entry name" value="TAtT"/>
    <property type="match status" value="1"/>
</dbReference>
<dbReference type="RefSeq" id="WP_281795468.1">
    <property type="nucleotide sequence ID" value="NZ_BSDR01000001.1"/>
</dbReference>
<keyword evidence="2" id="KW-1185">Reference proteome</keyword>
<dbReference type="AlphaFoldDB" id="A0A9W6FVD8"/>
<name>A0A9W6FVD8_9BACT</name>
<evidence type="ECO:0000313" key="1">
    <source>
        <dbReference type="EMBL" id="GLI35543.1"/>
    </source>
</evidence>
<protein>
    <submittedName>
        <fullName evidence="1">Uncharacterized protein</fullName>
    </submittedName>
</protein>
<dbReference type="PROSITE" id="PS51257">
    <property type="entry name" value="PROKAR_LIPOPROTEIN"/>
    <property type="match status" value="1"/>
</dbReference>
<dbReference type="InterPro" id="IPR031823">
    <property type="entry name" value="TatT"/>
</dbReference>
<dbReference type="InterPro" id="IPR038537">
    <property type="entry name" value="TatT_sf"/>
</dbReference>
<dbReference type="EMBL" id="BSDR01000001">
    <property type="protein sequence ID" value="GLI35543.1"/>
    <property type="molecule type" value="Genomic_DNA"/>
</dbReference>
<dbReference type="Gene3D" id="1.25.40.920">
    <property type="entry name" value="TRAP transporter T-component"/>
    <property type="match status" value="1"/>
</dbReference>
<evidence type="ECO:0000313" key="2">
    <source>
        <dbReference type="Proteomes" id="UP001144372"/>
    </source>
</evidence>
<organism evidence="1 2">
    <name type="scientific">Desulforhabdus amnigena</name>
    <dbReference type="NCBI Taxonomy" id="40218"/>
    <lineage>
        <taxon>Bacteria</taxon>
        <taxon>Pseudomonadati</taxon>
        <taxon>Thermodesulfobacteriota</taxon>
        <taxon>Syntrophobacteria</taxon>
        <taxon>Syntrophobacterales</taxon>
        <taxon>Syntrophobacteraceae</taxon>
        <taxon>Desulforhabdus</taxon>
    </lineage>
</organism>
<reference evidence="1" key="1">
    <citation type="submission" date="2022-12" db="EMBL/GenBank/DDBJ databases">
        <title>Reference genome sequencing for broad-spectrum identification of bacterial and archaeal isolates by mass spectrometry.</title>
        <authorList>
            <person name="Sekiguchi Y."/>
            <person name="Tourlousse D.M."/>
        </authorList>
    </citation>
    <scope>NUCLEOTIDE SEQUENCE</scope>
    <source>
        <strain evidence="1">ASRB1</strain>
    </source>
</reference>
<gene>
    <name evidence="1" type="ORF">DAMNIGENAA_29760</name>
</gene>
<comment type="caution">
    <text evidence="1">The sequence shown here is derived from an EMBL/GenBank/DDBJ whole genome shotgun (WGS) entry which is preliminary data.</text>
</comment>
<sequence>MPRIFASAKNRVVVGVGIVLLASTGCIPMKQTRVAAVALTVEDVARAASKQSSPTIVKQGTPAYLMLMDGLIEAYPKNKDLLTAGCQGYATYAGSFLTDEEKKEAEALYDKAKHYGFRALSHRGDFAGAASGNIQEFDRFLQKYDKRDVPELFWTANAWAGWIGMNISSVEAMADLPALEAVMKRLLELDESYYHGGPHLLMGIYLAAKPAALGGNLPEAKEHFQKAFALGSDKTLMAKVLYAQYYALGARDRDLFVNTLKEVLAASPGEIPNLTLSNVMAQEKAEKLLARTEEYFEEQP</sequence>
<proteinExistence type="predicted"/>
<dbReference type="Proteomes" id="UP001144372">
    <property type="component" value="Unassembled WGS sequence"/>
</dbReference>